<dbReference type="InterPro" id="IPR002401">
    <property type="entry name" value="Cyt_P450_E_grp-I"/>
</dbReference>
<dbReference type="SUPFAM" id="SSF48264">
    <property type="entry name" value="Cytochrome P450"/>
    <property type="match status" value="1"/>
</dbReference>
<dbReference type="PANTHER" id="PTHR24291">
    <property type="entry name" value="CYTOCHROME P450 FAMILY 4"/>
    <property type="match status" value="1"/>
</dbReference>
<dbReference type="PANTHER" id="PTHR24291:SF50">
    <property type="entry name" value="BIFUNCTIONAL ALBAFLAVENONE MONOOXYGENASE_TERPENE SYNTHASE"/>
    <property type="match status" value="1"/>
</dbReference>
<name>A0A2H3DBP3_ARMGA</name>
<evidence type="ECO:0000256" key="8">
    <source>
        <dbReference type="RuleBase" id="RU000461"/>
    </source>
</evidence>
<keyword evidence="2 7" id="KW-0349">Heme</keyword>
<evidence type="ECO:0000313" key="9">
    <source>
        <dbReference type="EMBL" id="PBK86497.1"/>
    </source>
</evidence>
<dbReference type="InParanoid" id="A0A2H3DBP3"/>
<dbReference type="Gene3D" id="1.10.630.10">
    <property type="entry name" value="Cytochrome P450"/>
    <property type="match status" value="1"/>
</dbReference>
<dbReference type="GO" id="GO:0020037">
    <property type="term" value="F:heme binding"/>
    <property type="evidence" value="ECO:0007669"/>
    <property type="project" value="InterPro"/>
</dbReference>
<dbReference type="InterPro" id="IPR001128">
    <property type="entry name" value="Cyt_P450"/>
</dbReference>
<evidence type="ECO:0000256" key="3">
    <source>
        <dbReference type="ARBA" id="ARBA00022723"/>
    </source>
</evidence>
<evidence type="ECO:0000313" key="10">
    <source>
        <dbReference type="Proteomes" id="UP000217790"/>
    </source>
</evidence>
<comment type="similarity">
    <text evidence="1 8">Belongs to the cytochrome P450 family.</text>
</comment>
<dbReference type="OrthoDB" id="1470350at2759"/>
<organism evidence="9 10">
    <name type="scientific">Armillaria gallica</name>
    <name type="common">Bulbous honey fungus</name>
    <name type="synonym">Armillaria bulbosa</name>
    <dbReference type="NCBI Taxonomy" id="47427"/>
    <lineage>
        <taxon>Eukaryota</taxon>
        <taxon>Fungi</taxon>
        <taxon>Dikarya</taxon>
        <taxon>Basidiomycota</taxon>
        <taxon>Agaricomycotina</taxon>
        <taxon>Agaricomycetes</taxon>
        <taxon>Agaricomycetidae</taxon>
        <taxon>Agaricales</taxon>
        <taxon>Marasmiineae</taxon>
        <taxon>Physalacriaceae</taxon>
        <taxon>Armillaria</taxon>
    </lineage>
</organism>
<dbReference type="Pfam" id="PF00067">
    <property type="entry name" value="p450"/>
    <property type="match status" value="1"/>
</dbReference>
<reference evidence="10" key="1">
    <citation type="journal article" date="2017" name="Nat. Ecol. Evol.">
        <title>Genome expansion and lineage-specific genetic innovations in the forest pathogenic fungi Armillaria.</title>
        <authorList>
            <person name="Sipos G."/>
            <person name="Prasanna A.N."/>
            <person name="Walter M.C."/>
            <person name="O'Connor E."/>
            <person name="Balint B."/>
            <person name="Krizsan K."/>
            <person name="Kiss B."/>
            <person name="Hess J."/>
            <person name="Varga T."/>
            <person name="Slot J."/>
            <person name="Riley R."/>
            <person name="Boka B."/>
            <person name="Rigling D."/>
            <person name="Barry K."/>
            <person name="Lee J."/>
            <person name="Mihaltcheva S."/>
            <person name="LaButti K."/>
            <person name="Lipzen A."/>
            <person name="Waldron R."/>
            <person name="Moloney N.M."/>
            <person name="Sperisen C."/>
            <person name="Kredics L."/>
            <person name="Vagvoelgyi C."/>
            <person name="Patrignani A."/>
            <person name="Fitzpatrick D."/>
            <person name="Nagy I."/>
            <person name="Doyle S."/>
            <person name="Anderson J.B."/>
            <person name="Grigoriev I.V."/>
            <person name="Gueldener U."/>
            <person name="Muensterkoetter M."/>
            <person name="Nagy L.G."/>
        </authorList>
    </citation>
    <scope>NUCLEOTIDE SEQUENCE [LARGE SCALE GENOMIC DNA]</scope>
    <source>
        <strain evidence="10">Ar21-2</strain>
    </source>
</reference>
<feature type="binding site" description="axial binding residue" evidence="7">
    <location>
        <position position="72"/>
    </location>
    <ligand>
        <name>heme</name>
        <dbReference type="ChEBI" id="CHEBI:30413"/>
    </ligand>
    <ligandPart>
        <name>Fe</name>
        <dbReference type="ChEBI" id="CHEBI:18248"/>
    </ligandPart>
</feature>
<keyword evidence="4 8" id="KW-0560">Oxidoreductase</keyword>
<dbReference type="AlphaFoldDB" id="A0A2H3DBP3"/>
<gene>
    <name evidence="9" type="ORF">ARMGADRAFT_529421</name>
</gene>
<evidence type="ECO:0000256" key="5">
    <source>
        <dbReference type="ARBA" id="ARBA00023004"/>
    </source>
</evidence>
<dbReference type="InterPro" id="IPR017972">
    <property type="entry name" value="Cyt_P450_CS"/>
</dbReference>
<dbReference type="InterPro" id="IPR050196">
    <property type="entry name" value="Cytochrome_P450_Monoox"/>
</dbReference>
<evidence type="ECO:0000256" key="4">
    <source>
        <dbReference type="ARBA" id="ARBA00023002"/>
    </source>
</evidence>
<dbReference type="GO" id="GO:0004497">
    <property type="term" value="F:monooxygenase activity"/>
    <property type="evidence" value="ECO:0007669"/>
    <property type="project" value="UniProtKB-KW"/>
</dbReference>
<evidence type="ECO:0000256" key="2">
    <source>
        <dbReference type="ARBA" id="ARBA00022617"/>
    </source>
</evidence>
<dbReference type="InterPro" id="IPR036396">
    <property type="entry name" value="Cyt_P450_sf"/>
</dbReference>
<sequence length="134" mass="15426">MSSEDTVLVSTNEAGERKTVPVPRGAMVRIDVVGLQYNPRYWKNPEIFSPSRFLDDWPREAFMPFSQGSRACIGRKFFEWEAIAVVTMIISKYKITARENPGETFGERKERILKNRHGGLFLTLVKTPLVFTNR</sequence>
<keyword evidence="10" id="KW-1185">Reference proteome</keyword>
<dbReference type="EMBL" id="KZ293683">
    <property type="protein sequence ID" value="PBK86497.1"/>
    <property type="molecule type" value="Genomic_DNA"/>
</dbReference>
<accession>A0A2H3DBP3</accession>
<evidence type="ECO:0000256" key="1">
    <source>
        <dbReference type="ARBA" id="ARBA00010617"/>
    </source>
</evidence>
<keyword evidence="3 7" id="KW-0479">Metal-binding</keyword>
<comment type="cofactor">
    <cofactor evidence="7">
        <name>heme</name>
        <dbReference type="ChEBI" id="CHEBI:30413"/>
    </cofactor>
</comment>
<protein>
    <submittedName>
        <fullName evidence="9">Cytochrome P450</fullName>
    </submittedName>
</protein>
<dbReference type="PRINTS" id="PR00463">
    <property type="entry name" value="EP450I"/>
</dbReference>
<keyword evidence="6 8" id="KW-0503">Monooxygenase</keyword>
<dbReference type="GO" id="GO:0005506">
    <property type="term" value="F:iron ion binding"/>
    <property type="evidence" value="ECO:0007669"/>
    <property type="project" value="InterPro"/>
</dbReference>
<dbReference type="Proteomes" id="UP000217790">
    <property type="component" value="Unassembled WGS sequence"/>
</dbReference>
<proteinExistence type="inferred from homology"/>
<dbReference type="GO" id="GO:0016705">
    <property type="term" value="F:oxidoreductase activity, acting on paired donors, with incorporation or reduction of molecular oxygen"/>
    <property type="evidence" value="ECO:0007669"/>
    <property type="project" value="InterPro"/>
</dbReference>
<dbReference type="OMA" id="FEWEAIA"/>
<keyword evidence="5 7" id="KW-0408">Iron</keyword>
<evidence type="ECO:0000256" key="6">
    <source>
        <dbReference type="ARBA" id="ARBA00023033"/>
    </source>
</evidence>
<dbReference type="PROSITE" id="PS00086">
    <property type="entry name" value="CYTOCHROME_P450"/>
    <property type="match status" value="1"/>
</dbReference>
<evidence type="ECO:0000256" key="7">
    <source>
        <dbReference type="PIRSR" id="PIRSR602401-1"/>
    </source>
</evidence>
<dbReference type="STRING" id="47427.A0A2H3DBP3"/>